<dbReference type="Proteomes" id="UP000078200">
    <property type="component" value="Unassembled WGS sequence"/>
</dbReference>
<dbReference type="VEuPathDB" id="VectorBase:GAUT048317"/>
<accession>A0A1A9VUQ1</accession>
<proteinExistence type="predicted"/>
<feature type="transmembrane region" description="Helical" evidence="1">
    <location>
        <begin position="180"/>
        <end position="204"/>
    </location>
</feature>
<keyword evidence="1" id="KW-1133">Transmembrane helix</keyword>
<dbReference type="AlphaFoldDB" id="A0A1A9VUQ1"/>
<feature type="transmembrane region" description="Helical" evidence="1">
    <location>
        <begin position="6"/>
        <end position="24"/>
    </location>
</feature>
<sequence length="206" mass="22852">MPGIVFALISQSLNLFVILFFSCFEINRRQPKPNSLDSKTRQLKKKTPALLRPSLLSSLARCFVDPVVSAGPSIKTCDFMPSAPAQLLHALFYRNVYLLTCSSVCLIVSVDLGTKSYDESVVREQNACLHPLLTSEESDDAISKLCWYQAVRLTFIHFSSGMSIYYYLSAVAMTLLLQPLGFYLGGDVVAISADGDVMMIYLLLVM</sequence>
<reference evidence="2" key="1">
    <citation type="submission" date="2020-05" db="UniProtKB">
        <authorList>
            <consortium name="EnsemblMetazoa"/>
        </authorList>
    </citation>
    <scope>IDENTIFICATION</scope>
    <source>
        <strain evidence="2">TTRI</strain>
    </source>
</reference>
<evidence type="ECO:0000256" key="1">
    <source>
        <dbReference type="SAM" id="Phobius"/>
    </source>
</evidence>
<keyword evidence="1" id="KW-0472">Membrane</keyword>
<name>A0A1A9VUQ1_GLOAU</name>
<keyword evidence="3" id="KW-1185">Reference proteome</keyword>
<dbReference type="EnsemblMetazoa" id="GAUT048317-RA">
    <property type="protein sequence ID" value="GAUT048317-PA"/>
    <property type="gene ID" value="GAUT048317"/>
</dbReference>
<evidence type="ECO:0000313" key="2">
    <source>
        <dbReference type="EnsemblMetazoa" id="GAUT048317-PA"/>
    </source>
</evidence>
<organism evidence="2 3">
    <name type="scientific">Glossina austeni</name>
    <name type="common">Savannah tsetse fly</name>
    <dbReference type="NCBI Taxonomy" id="7395"/>
    <lineage>
        <taxon>Eukaryota</taxon>
        <taxon>Metazoa</taxon>
        <taxon>Ecdysozoa</taxon>
        <taxon>Arthropoda</taxon>
        <taxon>Hexapoda</taxon>
        <taxon>Insecta</taxon>
        <taxon>Pterygota</taxon>
        <taxon>Neoptera</taxon>
        <taxon>Endopterygota</taxon>
        <taxon>Diptera</taxon>
        <taxon>Brachycera</taxon>
        <taxon>Muscomorpha</taxon>
        <taxon>Hippoboscoidea</taxon>
        <taxon>Glossinidae</taxon>
        <taxon>Glossina</taxon>
    </lineage>
</organism>
<protein>
    <submittedName>
        <fullName evidence="2">Uncharacterized protein</fullName>
    </submittedName>
</protein>
<keyword evidence="1" id="KW-0812">Transmembrane</keyword>
<feature type="transmembrane region" description="Helical" evidence="1">
    <location>
        <begin position="150"/>
        <end position="168"/>
    </location>
</feature>
<evidence type="ECO:0000313" key="3">
    <source>
        <dbReference type="Proteomes" id="UP000078200"/>
    </source>
</evidence>